<protein>
    <submittedName>
        <fullName evidence="1">Uncharacterized protein</fullName>
    </submittedName>
</protein>
<accession>A0A6C0L3T3</accession>
<proteinExistence type="predicted"/>
<organism evidence="1">
    <name type="scientific">viral metagenome</name>
    <dbReference type="NCBI Taxonomy" id="1070528"/>
    <lineage>
        <taxon>unclassified sequences</taxon>
        <taxon>metagenomes</taxon>
        <taxon>organismal metagenomes</taxon>
    </lineage>
</organism>
<dbReference type="AlphaFoldDB" id="A0A6C0L3T3"/>
<sequence length="148" mass="17431">MENDETEYVKGSGDDFIHFIFSNAPKDEGSIKLELDPCPDNTKIGLHIFQELLMIFTGGLKYIFGSNGQVNILELQSEDIHLMNQYFKSFGFSLEVNKFSIVDYLDNMKLPNYFVDQELIEDTTQLRDIYFERTFDEYIFRISFDFLR</sequence>
<name>A0A6C0L3T3_9ZZZZ</name>
<dbReference type="EMBL" id="MN741031">
    <property type="protein sequence ID" value="QHU23500.1"/>
    <property type="molecule type" value="Genomic_DNA"/>
</dbReference>
<evidence type="ECO:0000313" key="1">
    <source>
        <dbReference type="EMBL" id="QHU23500.1"/>
    </source>
</evidence>
<reference evidence="1" key="1">
    <citation type="journal article" date="2020" name="Nature">
        <title>Giant virus diversity and host interactions through global metagenomics.</title>
        <authorList>
            <person name="Schulz F."/>
            <person name="Roux S."/>
            <person name="Paez-Espino D."/>
            <person name="Jungbluth S."/>
            <person name="Walsh D.A."/>
            <person name="Denef V.J."/>
            <person name="McMahon K.D."/>
            <person name="Konstantinidis K.T."/>
            <person name="Eloe-Fadrosh E.A."/>
            <person name="Kyrpides N.C."/>
            <person name="Woyke T."/>
        </authorList>
    </citation>
    <scope>NUCLEOTIDE SEQUENCE</scope>
    <source>
        <strain evidence="1">GVMAG-S-ERX555907-94</strain>
    </source>
</reference>